<evidence type="ECO:0000256" key="1">
    <source>
        <dbReference type="SAM" id="Phobius"/>
    </source>
</evidence>
<name>A0A949JFM2_9ACTN</name>
<accession>A0A949JFM2</accession>
<keyword evidence="1" id="KW-0812">Transmembrane</keyword>
<keyword evidence="1" id="KW-1133">Transmembrane helix</keyword>
<evidence type="ECO:0000313" key="3">
    <source>
        <dbReference type="Proteomes" id="UP000694501"/>
    </source>
</evidence>
<dbReference type="AlphaFoldDB" id="A0A949JFM2"/>
<evidence type="ECO:0000313" key="2">
    <source>
        <dbReference type="EMBL" id="MBU7598063.1"/>
    </source>
</evidence>
<proteinExistence type="predicted"/>
<keyword evidence="1" id="KW-0472">Membrane</keyword>
<dbReference type="EMBL" id="JAELVF020000001">
    <property type="protein sequence ID" value="MBU7598063.1"/>
    <property type="molecule type" value="Genomic_DNA"/>
</dbReference>
<reference evidence="2" key="1">
    <citation type="submission" date="2021-06" db="EMBL/GenBank/DDBJ databases">
        <title>Sequencing of actinobacteria type strains.</title>
        <authorList>
            <person name="Nguyen G.-S."/>
            <person name="Wentzel A."/>
        </authorList>
    </citation>
    <scope>NUCLEOTIDE SEQUENCE</scope>
    <source>
        <strain evidence="2">P38-E01</strain>
    </source>
</reference>
<keyword evidence="3" id="KW-1185">Reference proteome</keyword>
<protein>
    <submittedName>
        <fullName evidence="2">Uncharacterized protein</fullName>
    </submittedName>
</protein>
<sequence>MDTTPPTTPRALLSFALRAWMLVALFWLADAELPAVCCGFAALWLTFSAFRGPRV</sequence>
<dbReference type="RefSeq" id="WP_211043590.1">
    <property type="nucleotide sequence ID" value="NZ_JAELVF020000001.1"/>
</dbReference>
<organism evidence="2 3">
    <name type="scientific">Streptomyces tardus</name>
    <dbReference type="NCBI Taxonomy" id="2780544"/>
    <lineage>
        <taxon>Bacteria</taxon>
        <taxon>Bacillati</taxon>
        <taxon>Actinomycetota</taxon>
        <taxon>Actinomycetes</taxon>
        <taxon>Kitasatosporales</taxon>
        <taxon>Streptomycetaceae</taxon>
        <taxon>Streptomyces</taxon>
    </lineage>
</organism>
<comment type="caution">
    <text evidence="2">The sequence shown here is derived from an EMBL/GenBank/DDBJ whole genome shotgun (WGS) entry which is preliminary data.</text>
</comment>
<feature type="transmembrane region" description="Helical" evidence="1">
    <location>
        <begin position="20"/>
        <end position="47"/>
    </location>
</feature>
<dbReference type="Proteomes" id="UP000694501">
    <property type="component" value="Unassembled WGS sequence"/>
</dbReference>
<gene>
    <name evidence="2" type="ORF">JGS22_010670</name>
</gene>